<dbReference type="EMBL" id="JACIJS010000003">
    <property type="protein sequence ID" value="MBB5515338.1"/>
    <property type="molecule type" value="Genomic_DNA"/>
</dbReference>
<dbReference type="Pfam" id="PF08275">
    <property type="entry name" value="DNAG_N"/>
    <property type="match status" value="1"/>
</dbReference>
<dbReference type="GO" id="GO:0005737">
    <property type="term" value="C:cytoplasm"/>
    <property type="evidence" value="ECO:0007669"/>
    <property type="project" value="TreeGrafter"/>
</dbReference>
<sequence>MSLPPGFLDELRDRVSLSAIAGRKVTWDMKKTNQAKGDWWAPCPFHQEKSASFHVDDKKGFYYCFGCQAKGNVYGFVQETENLSFMEAVEMLCREAGMEMPARDPRAAKEAEKRASLWDVMEAAVRHFRTNLNGARARAARDYIDGRGLSADTVARFEIGFAPDGRTDLLDHLKAKGFDQAQIVEAGLAIQPDDGGSPYDRFRGRIMFPIRDARGKCISFGGRAMDPNARAKYLNGPATPLFDKSRALYNIGPAREAAGKAQALIVAEGYMDVIALAQAGFSHAVAPLGTAVTADQLRMLWRVVDEPVIALDGDAAGLRAARKVVDTALPLLEPGRSLRFLILPEGQDPDDLIRAQGPQAMAALLEETRAMVDILWEREIEGKNFDSPERRAALDASLRKAIGRITDPSIRRHYGEAIRERRQLLFGGNRPQQAENRWQPARVNRRAQEVMPAASTRASLLAQSADDPASRARIRESAILYVCLNHPSLAMEHEDALERLGFACDDLGKMRDVLLSCLAEHLGDADLAGEVSARLGFDCIEKLTAIGHVRSHPHLGPGANPDHAAQALREEIARQTAIQGMTSELRDVAEEPADEEDDRTEWRLREAVAARDTGLRGIGQDDARVIGDETDLADLLSSFVKDEIWVKKR</sequence>
<dbReference type="GO" id="GO:0003677">
    <property type="term" value="F:DNA binding"/>
    <property type="evidence" value="ECO:0007669"/>
    <property type="project" value="UniProtKB-KW"/>
</dbReference>
<proteinExistence type="inferred from homology"/>
<dbReference type="CDD" id="cd03364">
    <property type="entry name" value="TOPRIM_DnaG_primases"/>
    <property type="match status" value="1"/>
</dbReference>
<dbReference type="SMART" id="SM00400">
    <property type="entry name" value="ZnF_CHCC"/>
    <property type="match status" value="1"/>
</dbReference>
<feature type="zinc finger region" description="CHC2-type" evidence="12 14">
    <location>
        <begin position="43"/>
        <end position="67"/>
    </location>
</feature>
<comment type="caution">
    <text evidence="16">The sequence shown here is derived from an EMBL/GenBank/DDBJ whole genome shotgun (WGS) entry which is preliminary data.</text>
</comment>
<evidence type="ECO:0000256" key="13">
    <source>
        <dbReference type="PIRNR" id="PIRNR002811"/>
    </source>
</evidence>
<evidence type="ECO:0000256" key="3">
    <source>
        <dbReference type="ARBA" id="ARBA00022679"/>
    </source>
</evidence>
<name>A0A840WJR4_9RHOB</name>
<evidence type="ECO:0000256" key="1">
    <source>
        <dbReference type="ARBA" id="ARBA00022478"/>
    </source>
</evidence>
<keyword evidence="6 12" id="KW-0479">Metal-binding</keyword>
<keyword evidence="3 12" id="KW-0808">Transferase</keyword>
<comment type="domain">
    <text evidence="12">Contains an N-terminal zinc-binding domain, a central core domain that contains the primase activity, and a C-terminal DnaB-binding domain.</text>
</comment>
<feature type="domain" description="Toprim" evidence="15">
    <location>
        <begin position="262"/>
        <end position="344"/>
    </location>
</feature>
<dbReference type="Proteomes" id="UP000553766">
    <property type="component" value="Unassembled WGS sequence"/>
</dbReference>
<evidence type="ECO:0000256" key="9">
    <source>
        <dbReference type="ARBA" id="ARBA00022842"/>
    </source>
</evidence>
<dbReference type="Gene3D" id="3.90.580.10">
    <property type="entry name" value="Zinc finger, CHC2-type domain"/>
    <property type="match status" value="1"/>
</dbReference>
<keyword evidence="17" id="KW-1185">Reference proteome</keyword>
<comment type="cofactor">
    <cofactor evidence="12 13 14">
        <name>Zn(2+)</name>
        <dbReference type="ChEBI" id="CHEBI:29105"/>
    </cofactor>
    <text evidence="12 13 14">Binds 1 zinc ion per monomer.</text>
</comment>
<dbReference type="FunFam" id="3.40.1360.10:FF:000002">
    <property type="entry name" value="DNA primase"/>
    <property type="match status" value="1"/>
</dbReference>
<dbReference type="SUPFAM" id="SSF56731">
    <property type="entry name" value="DNA primase core"/>
    <property type="match status" value="1"/>
</dbReference>
<dbReference type="SMART" id="SM00493">
    <property type="entry name" value="TOPRIM"/>
    <property type="match status" value="1"/>
</dbReference>
<gene>
    <name evidence="12" type="primary">dnaG</name>
    <name evidence="16" type="ORF">FHS89_001348</name>
</gene>
<protein>
    <recommendedName>
        <fullName evidence="12 13">DNA primase</fullName>
        <ecNumber evidence="12">2.7.7.101</ecNumber>
    </recommendedName>
</protein>
<dbReference type="GO" id="GO:0008270">
    <property type="term" value="F:zinc ion binding"/>
    <property type="evidence" value="ECO:0007669"/>
    <property type="project" value="UniProtKB-UniRule"/>
</dbReference>
<keyword evidence="10 12" id="KW-0238">DNA-binding</keyword>
<evidence type="ECO:0000256" key="4">
    <source>
        <dbReference type="ARBA" id="ARBA00022695"/>
    </source>
</evidence>
<dbReference type="InterPro" id="IPR050219">
    <property type="entry name" value="DnaG_primase"/>
</dbReference>
<dbReference type="EC" id="2.7.7.101" evidence="12"/>
<dbReference type="InterPro" id="IPR034151">
    <property type="entry name" value="TOPRIM_DnaG_bac"/>
</dbReference>
<dbReference type="GO" id="GO:0006269">
    <property type="term" value="P:DNA replication, synthesis of primer"/>
    <property type="evidence" value="ECO:0007669"/>
    <property type="project" value="UniProtKB-UniRule"/>
</dbReference>
<comment type="subunit">
    <text evidence="12">Monomer. Interacts with DnaB.</text>
</comment>
<evidence type="ECO:0000259" key="15">
    <source>
        <dbReference type="PROSITE" id="PS50880"/>
    </source>
</evidence>
<keyword evidence="1 12" id="KW-0240">DNA-directed RNA polymerase</keyword>
<reference evidence="16 17" key="1">
    <citation type="submission" date="2020-08" db="EMBL/GenBank/DDBJ databases">
        <title>Genomic Encyclopedia of Type Strains, Phase IV (KMG-IV): sequencing the most valuable type-strain genomes for metagenomic binning, comparative biology and taxonomic classification.</title>
        <authorList>
            <person name="Goeker M."/>
        </authorList>
    </citation>
    <scope>NUCLEOTIDE SEQUENCE [LARGE SCALE GENOMIC DNA]</scope>
    <source>
        <strain evidence="16 17">DSM 103377</strain>
    </source>
</reference>
<dbReference type="HAMAP" id="MF_00974">
    <property type="entry name" value="DNA_primase_DnaG"/>
    <property type="match status" value="1"/>
</dbReference>
<evidence type="ECO:0000256" key="5">
    <source>
        <dbReference type="ARBA" id="ARBA00022705"/>
    </source>
</evidence>
<dbReference type="GO" id="GO:0003899">
    <property type="term" value="F:DNA-directed RNA polymerase activity"/>
    <property type="evidence" value="ECO:0007669"/>
    <property type="project" value="UniProtKB-UniRule"/>
</dbReference>
<comment type="catalytic activity">
    <reaction evidence="12">
        <text>ssDNA + n NTP = ssDNA/pppN(pN)n-1 hybrid + (n-1) diphosphate.</text>
        <dbReference type="EC" id="2.7.7.101"/>
    </reaction>
</comment>
<evidence type="ECO:0000256" key="6">
    <source>
        <dbReference type="ARBA" id="ARBA00022723"/>
    </source>
</evidence>
<comment type="similarity">
    <text evidence="12 13">Belongs to the DnaG primase family.</text>
</comment>
<dbReference type="Pfam" id="PF01807">
    <property type="entry name" value="Zn_ribbon_DnaG"/>
    <property type="match status" value="1"/>
</dbReference>
<evidence type="ECO:0000256" key="10">
    <source>
        <dbReference type="ARBA" id="ARBA00023125"/>
    </source>
</evidence>
<dbReference type="Pfam" id="PF13662">
    <property type="entry name" value="Toprim_4"/>
    <property type="match status" value="1"/>
</dbReference>
<dbReference type="InterPro" id="IPR006171">
    <property type="entry name" value="TOPRIM_dom"/>
</dbReference>
<keyword evidence="5 12" id="KW-0235">DNA replication</keyword>
<evidence type="ECO:0000256" key="14">
    <source>
        <dbReference type="PIRSR" id="PIRSR002811-1"/>
    </source>
</evidence>
<dbReference type="InterPro" id="IPR013264">
    <property type="entry name" value="DNAG_N"/>
</dbReference>
<dbReference type="InterPro" id="IPR006295">
    <property type="entry name" value="DNA_primase_DnaG"/>
</dbReference>
<organism evidence="16 17">
    <name type="scientific">Rubricella aquisinus</name>
    <dbReference type="NCBI Taxonomy" id="2028108"/>
    <lineage>
        <taxon>Bacteria</taxon>
        <taxon>Pseudomonadati</taxon>
        <taxon>Pseudomonadota</taxon>
        <taxon>Alphaproteobacteria</taxon>
        <taxon>Rhodobacterales</taxon>
        <taxon>Paracoccaceae</taxon>
        <taxon>Rubricella</taxon>
    </lineage>
</organism>
<dbReference type="InterPro" id="IPR030846">
    <property type="entry name" value="DnaG_bac"/>
</dbReference>
<keyword evidence="11 12" id="KW-0804">Transcription</keyword>
<keyword evidence="8 12" id="KW-0862">Zinc</keyword>
<dbReference type="PROSITE" id="PS50880">
    <property type="entry name" value="TOPRIM"/>
    <property type="match status" value="1"/>
</dbReference>
<dbReference type="PANTHER" id="PTHR30313">
    <property type="entry name" value="DNA PRIMASE"/>
    <property type="match status" value="1"/>
</dbReference>
<evidence type="ECO:0000256" key="2">
    <source>
        <dbReference type="ARBA" id="ARBA00022515"/>
    </source>
</evidence>
<keyword evidence="4 12" id="KW-0548">Nucleotidyltransferase</keyword>
<evidence type="ECO:0000256" key="7">
    <source>
        <dbReference type="ARBA" id="ARBA00022771"/>
    </source>
</evidence>
<evidence type="ECO:0000313" key="17">
    <source>
        <dbReference type="Proteomes" id="UP000553766"/>
    </source>
</evidence>
<comment type="function">
    <text evidence="12 13">RNA polymerase that catalyzes the synthesis of short RNA molecules used as primers for DNA polymerase during DNA replication.</text>
</comment>
<dbReference type="GO" id="GO:0000428">
    <property type="term" value="C:DNA-directed RNA polymerase complex"/>
    <property type="evidence" value="ECO:0007669"/>
    <property type="project" value="UniProtKB-KW"/>
</dbReference>
<evidence type="ECO:0000256" key="8">
    <source>
        <dbReference type="ARBA" id="ARBA00022833"/>
    </source>
</evidence>
<evidence type="ECO:0000256" key="12">
    <source>
        <dbReference type="HAMAP-Rule" id="MF_00974"/>
    </source>
</evidence>
<dbReference type="PANTHER" id="PTHR30313:SF2">
    <property type="entry name" value="DNA PRIMASE"/>
    <property type="match status" value="1"/>
</dbReference>
<dbReference type="InterPro" id="IPR002694">
    <property type="entry name" value="Znf_CHC2"/>
</dbReference>
<dbReference type="SUPFAM" id="SSF57783">
    <property type="entry name" value="Zinc beta-ribbon"/>
    <property type="match status" value="1"/>
</dbReference>
<dbReference type="AlphaFoldDB" id="A0A840WJR4"/>
<dbReference type="NCBIfam" id="TIGR01391">
    <property type="entry name" value="dnaG"/>
    <property type="match status" value="1"/>
</dbReference>
<dbReference type="Gene3D" id="3.90.980.10">
    <property type="entry name" value="DNA primase, catalytic core, N-terminal domain"/>
    <property type="match status" value="1"/>
</dbReference>
<dbReference type="RefSeq" id="WP_184009814.1">
    <property type="nucleotide sequence ID" value="NZ_JACIJS010000003.1"/>
</dbReference>
<accession>A0A840WJR4</accession>
<evidence type="ECO:0000313" key="16">
    <source>
        <dbReference type="EMBL" id="MBB5515338.1"/>
    </source>
</evidence>
<keyword evidence="2 12" id="KW-0639">Primosome</keyword>
<dbReference type="InterPro" id="IPR037068">
    <property type="entry name" value="DNA_primase_core_N_sf"/>
</dbReference>
<keyword evidence="7 12" id="KW-0863">Zinc-finger</keyword>
<dbReference type="PIRSF" id="PIRSF002811">
    <property type="entry name" value="DnaG"/>
    <property type="match status" value="1"/>
</dbReference>
<dbReference type="Gene3D" id="3.40.1360.10">
    <property type="match status" value="1"/>
</dbReference>
<dbReference type="FunFam" id="3.90.980.10:FF:000001">
    <property type="entry name" value="DNA primase"/>
    <property type="match status" value="1"/>
</dbReference>
<evidence type="ECO:0000256" key="11">
    <source>
        <dbReference type="ARBA" id="ARBA00023163"/>
    </source>
</evidence>
<dbReference type="GO" id="GO:1990077">
    <property type="term" value="C:primosome complex"/>
    <property type="evidence" value="ECO:0007669"/>
    <property type="project" value="UniProtKB-KW"/>
</dbReference>
<dbReference type="InterPro" id="IPR036977">
    <property type="entry name" value="DNA_primase_Znf_CHC2"/>
</dbReference>
<keyword evidence="9" id="KW-0460">Magnesium</keyword>